<feature type="compositionally biased region" description="Gly residues" evidence="1">
    <location>
        <begin position="1319"/>
        <end position="1335"/>
    </location>
</feature>
<feature type="compositionally biased region" description="Polar residues" evidence="1">
    <location>
        <begin position="1959"/>
        <end position="1975"/>
    </location>
</feature>
<feature type="region of interest" description="Disordered" evidence="1">
    <location>
        <begin position="1908"/>
        <end position="1975"/>
    </location>
</feature>
<feature type="compositionally biased region" description="Basic residues" evidence="1">
    <location>
        <begin position="377"/>
        <end position="396"/>
    </location>
</feature>
<protein>
    <submittedName>
        <fullName evidence="3">Putative hydrocephalus-inducing protein-like</fullName>
    </submittedName>
</protein>
<organism evidence="3 4">
    <name type="scientific">Stichopus japonicus</name>
    <name type="common">Sea cucumber</name>
    <dbReference type="NCBI Taxonomy" id="307972"/>
    <lineage>
        <taxon>Eukaryota</taxon>
        <taxon>Metazoa</taxon>
        <taxon>Echinodermata</taxon>
        <taxon>Eleutherozoa</taxon>
        <taxon>Echinozoa</taxon>
        <taxon>Holothuroidea</taxon>
        <taxon>Aspidochirotacea</taxon>
        <taxon>Aspidochirotida</taxon>
        <taxon>Stichopodidae</taxon>
        <taxon>Apostichopus</taxon>
    </lineage>
</organism>
<evidence type="ECO:0000313" key="3">
    <source>
        <dbReference type="EMBL" id="PIK52780.1"/>
    </source>
</evidence>
<evidence type="ECO:0000313" key="4">
    <source>
        <dbReference type="Proteomes" id="UP000230750"/>
    </source>
</evidence>
<feature type="compositionally biased region" description="Low complexity" evidence="1">
    <location>
        <begin position="1118"/>
        <end position="1130"/>
    </location>
</feature>
<dbReference type="Gene3D" id="2.60.40.10">
    <property type="entry name" value="Immunoglobulins"/>
    <property type="match status" value="7"/>
</dbReference>
<comment type="caution">
    <text evidence="3">The sequence shown here is derived from an EMBL/GenBank/DDBJ whole genome shotgun (WGS) entry which is preliminary data.</text>
</comment>
<feature type="compositionally biased region" description="Basic residues" evidence="1">
    <location>
        <begin position="1946"/>
        <end position="1958"/>
    </location>
</feature>
<dbReference type="GO" id="GO:1904158">
    <property type="term" value="P:axonemal central apparatus assembly"/>
    <property type="evidence" value="ECO:0007669"/>
    <property type="project" value="TreeGrafter"/>
</dbReference>
<feature type="compositionally biased region" description="Basic and acidic residues" evidence="1">
    <location>
        <begin position="1147"/>
        <end position="1190"/>
    </location>
</feature>
<reference evidence="3 4" key="1">
    <citation type="journal article" date="2017" name="PLoS Biol.">
        <title>The sea cucumber genome provides insights into morphological evolution and visceral regeneration.</title>
        <authorList>
            <person name="Zhang X."/>
            <person name="Sun L."/>
            <person name="Yuan J."/>
            <person name="Sun Y."/>
            <person name="Gao Y."/>
            <person name="Zhang L."/>
            <person name="Li S."/>
            <person name="Dai H."/>
            <person name="Hamel J.F."/>
            <person name="Liu C."/>
            <person name="Yu Y."/>
            <person name="Liu S."/>
            <person name="Lin W."/>
            <person name="Guo K."/>
            <person name="Jin S."/>
            <person name="Xu P."/>
            <person name="Storey K.B."/>
            <person name="Huan P."/>
            <person name="Zhang T."/>
            <person name="Zhou Y."/>
            <person name="Zhang J."/>
            <person name="Lin C."/>
            <person name="Li X."/>
            <person name="Xing L."/>
            <person name="Huo D."/>
            <person name="Sun M."/>
            <person name="Wang L."/>
            <person name="Mercier A."/>
            <person name="Li F."/>
            <person name="Yang H."/>
            <person name="Xiang J."/>
        </authorList>
    </citation>
    <scope>NUCLEOTIDE SEQUENCE [LARGE SCALE GENOMIC DNA]</scope>
    <source>
        <strain evidence="3">Shaxun</strain>
        <tissue evidence="3">Muscle</tissue>
    </source>
</reference>
<feature type="region of interest" description="Disordered" evidence="1">
    <location>
        <begin position="309"/>
        <end position="419"/>
    </location>
</feature>
<accession>A0A2G8KXZ4</accession>
<keyword evidence="4" id="KW-1185">Reference proteome</keyword>
<feature type="compositionally biased region" description="Acidic residues" evidence="1">
    <location>
        <begin position="309"/>
        <end position="321"/>
    </location>
</feature>
<feature type="compositionally biased region" description="Basic and acidic residues" evidence="1">
    <location>
        <begin position="1584"/>
        <end position="1593"/>
    </location>
</feature>
<name>A0A2G8KXZ4_STIJA</name>
<dbReference type="InterPro" id="IPR033768">
    <property type="entry name" value="Hydin_ADK"/>
</dbReference>
<proteinExistence type="predicted"/>
<dbReference type="Proteomes" id="UP000230750">
    <property type="component" value="Unassembled WGS sequence"/>
</dbReference>
<feature type="region of interest" description="Disordered" evidence="1">
    <location>
        <begin position="1103"/>
        <end position="1195"/>
    </location>
</feature>
<evidence type="ECO:0000259" key="2">
    <source>
        <dbReference type="Pfam" id="PF17213"/>
    </source>
</evidence>
<feature type="region of interest" description="Disordered" evidence="1">
    <location>
        <begin position="1314"/>
        <end position="1384"/>
    </location>
</feature>
<feature type="compositionally biased region" description="Basic and acidic residues" evidence="1">
    <location>
        <begin position="1766"/>
        <end position="1816"/>
    </location>
</feature>
<dbReference type="InterPro" id="IPR013783">
    <property type="entry name" value="Ig-like_fold"/>
</dbReference>
<gene>
    <name evidence="3" type="ORF">BSL78_10355</name>
</gene>
<dbReference type="InterPro" id="IPR033305">
    <property type="entry name" value="Hydin-like"/>
</dbReference>
<evidence type="ECO:0000256" key="1">
    <source>
        <dbReference type="SAM" id="MobiDB-lite"/>
    </source>
</evidence>
<dbReference type="GO" id="GO:0003341">
    <property type="term" value="P:cilium movement"/>
    <property type="evidence" value="ECO:0007669"/>
    <property type="project" value="TreeGrafter"/>
</dbReference>
<feature type="compositionally biased region" description="Basic and acidic residues" evidence="1">
    <location>
        <begin position="1103"/>
        <end position="1115"/>
    </location>
</feature>
<feature type="compositionally biased region" description="Basic and acidic residues" evidence="1">
    <location>
        <begin position="358"/>
        <end position="376"/>
    </location>
</feature>
<dbReference type="EMBL" id="MRZV01000314">
    <property type="protein sequence ID" value="PIK52780.1"/>
    <property type="molecule type" value="Genomic_DNA"/>
</dbReference>
<feature type="compositionally biased region" description="Basic and acidic residues" evidence="1">
    <location>
        <begin position="1351"/>
        <end position="1373"/>
    </location>
</feature>
<feature type="region of interest" description="Disordered" evidence="1">
    <location>
        <begin position="1733"/>
        <end position="1829"/>
    </location>
</feature>
<dbReference type="PANTHER" id="PTHR23053">
    <property type="entry name" value="DLEC1 DELETED IN LUNG AND ESOPHAGEAL CANCER 1"/>
    <property type="match status" value="1"/>
</dbReference>
<sequence length="2421" mass="269571">MFTLTNKGRRHQQLFWSTEGFNPIKFKSRDFEYNPLDVKYQRMPPPKPPPRPVFALTPSRFELEAGQSIDVVLEGESNEPKQVKERMLCHAIIGRSSGKERIMKTDVTIEFISPVLEFSARSLFFRVDKYPDDVLEKQEDNLTIRNVSSLPLNCWVELEHPFKIIDERGDETTSMYIPLGINQSQELLIQFDPAYQDDCHSRITEKFLSVKYKEHPHLDYVSLKGEVYFPNLTFEKNIVDFGCILNDTEVTRYVNITNNSPMPVKYKWSFLAPSEPIVIYPQPIPDELFLDHDDGAVTVAFEEPVQMIEETEEQGDDEEIEEQKAASLETEDDDQQEKQDESKLLRASKRPPLSLLEDPSREDLTAGSEVKSEVKSKKSSKKGGRRSSGKSSKRSGSKAEGKSQVDEGQSDDNKLGDETNTVDQILDDDVAKSQGIGQDGDHQSMASGLFFRPHSAARRKKAKINYIQAITEPTVVGIEEVFDILPLYGSLMPGESDTVTFTFYGHTEIGSEAKALCHVEGGPCYEIHLSGEASVVQYQFDSTFIDYGKQMFDSVSEAEITLTNTGKVGFDFTTLNMDPSTSRNLPPGVPVVIPHTGHIDAGKEQKLQIKFLPGVPEKFHKSFEIQVAHFVPDSISISGEGVFPRISLDLPRHGDDEGLYDSLMKEAKEILERDTQKKNVQVAMSGTLAGTPLPRDHSHEDAKSMVSLQNEFPSELGLQMEVERLLIKEFAVEMHQRSNQLRLISGDVKASQDLSTSFRSALMANIQTSGKKKLVKQKARLPDYSLDFGYVVLGTVRTHIVRATNTGYFPVSFSADRQALTASGFHVELDRVKQLPGFPDHETVDFRVSFDPRGANVGLGEVVARVPINIINGPCVFLRLRANVTMPDMQVSTDLLEFGPVQCGQCKVVTIQLFNHNKVKCEWTSLPTEKEKRLIDKHMPLHLRRKLRPDRPRPKNFEMLPFSGSLLPGQRVNVQVKFMPTEEKCYQDRVVLRIAQSSQRLTIVTQGQGLEPQLEFTKTLLEFGPILPHSDGDEVDVIVKNPCSFPIEFYSLEFDKQYLQEEKMLRLMKGYDEQGTLLLPPRNPSDKLPKEIVDFFEEQKRKLEEEEEEKAKLEAEAEAAAALAAQQVEEGQSEGKEEGDAGGDVTAPKEAETEKSKRGGGDKGTDKERIQKTPSVKSEDVKDDNDKKDSASSLGVGDLEITPVSAAIARHLGIDLSTEGKAAMRRRGVGIVVHGAPLAGKTSTAIGLAKYYEAALLTVDSIILEAISSGNTPAGLRARELCSLAAKAQLAREGEGSETHTAGAGGLSVEAVTAHSQGQAGGSGSISVAGGGGGAHSVISNRKTSTISGNKPDDQQPPKPSDKKDRKDKKMDSDNQTLMSGSPPLVAPIARRLSVSASVAGDELNDCHRGVVFDGLETLFSPNQSTTARAILKSLNNRKYIYFVTLKLEQGVLQAREQKQQEERGEYIKLCKPLLKYSLEQLVELDAYFCYDRRTPEDCLPLVKLLSVSRLCAVMSSKEKEGMSHDMMMVVMVVVAMVRVMVMMVVVMRIVVVIVVVVRMEVMMGDGGEAGKRKKGKRASCSSGEKKLEDDKNKKKKGSKQGDKEASVKGAPAKKSQDGGRMGAGPSQAGPKKAPTDGKHEAPPTTSDQGLKVAQSVMTERPESHGTAGSEQKDTEDTGKKKKKEKCRPISQEMIPCLELEREPLTEEEIELNNRFRSFEHCMKEIERLLKRWNRTTGQMVTDPNGEDGDLDDTPAHPPSGRKAKTKAEKEKEKEKERERERLEKERLEREKAVAESGDKEGDGEKEGEQKRDEVGIPHIIMDASEIEPEMVDKIMDTEIMPASEEVLTGLGLGPSGPPIPPDALFSVIPYPVKRKPPIGSESTSHYTFVASSADDPNIGQDEKLKEIDPDLEATTPDKGKDDSATPSGKGKGKDKLRTGAESTGSRKRSAKGNRGRKSSLSVTSPPPGHTTQDQTMITRAALLVNSLSFRNQKIQRDYIKVKIVFPHRKKCQRSDEIVHKKYLLNSELLQMGPLLAGKPRDRYKEGKYPENMEKMTIKNTSPLEAEISFCFQQDSNATTFLLDPPTMTMKPGESQELTVWAYPKNQGYFEDSIVCCIKENPEPVLFKIACYGVRPELELDKRQLHFERVLLHRKDTKTIYLRNSKLLPVAWRLSGLEALGDEFSVSVDSGIIEPKSEFALNANFRAFRPTNMKKMVRLEVSDVENIMGLLQTENIQVLAEAYDVALDMSFPKGADGGLDFGIIRVMDETKQTCSLKNKGRYEISYSFIFEPTETCGQEIVNLFSVIPQKGVLVPNERPTQVQVIFRSRKELTIKDEPILKCQIIEPHISDSGETIASIPVKLSVRSIFSKYKIFPTSDINFGAVLVNQRKQRSFTIENKGEFDFKYVINQMMRDAPVQPP</sequence>
<feature type="region of interest" description="Disordered" evidence="1">
    <location>
        <begin position="1567"/>
        <end position="1692"/>
    </location>
</feature>
<dbReference type="Pfam" id="PF17213">
    <property type="entry name" value="Hydin_ADK"/>
    <property type="match status" value="1"/>
</dbReference>
<feature type="domain" description="Hydin adenylate kinase-like" evidence="2">
    <location>
        <begin position="1231"/>
        <end position="1403"/>
    </location>
</feature>
<feature type="compositionally biased region" description="Basic and acidic residues" evidence="1">
    <location>
        <begin position="397"/>
        <end position="417"/>
    </location>
</feature>
<dbReference type="PANTHER" id="PTHR23053:SF0">
    <property type="entry name" value="HYDROCEPHALUS-INDUCING PROTEIN HOMOLOG"/>
    <property type="match status" value="1"/>
</dbReference>
<dbReference type="STRING" id="307972.A0A2G8KXZ4"/>
<dbReference type="OrthoDB" id="442692at2759"/>
<dbReference type="GO" id="GO:0005930">
    <property type="term" value="C:axoneme"/>
    <property type="evidence" value="ECO:0007669"/>
    <property type="project" value="TreeGrafter"/>
</dbReference>